<reference evidence="1" key="1">
    <citation type="submission" date="2020-05" db="EMBL/GenBank/DDBJ databases">
        <title>Large-scale comparative analyses of tick genomes elucidate their genetic diversity and vector capacities.</title>
        <authorList>
            <person name="Jia N."/>
            <person name="Wang J."/>
            <person name="Shi W."/>
            <person name="Du L."/>
            <person name="Sun Y."/>
            <person name="Zhan W."/>
            <person name="Jiang J."/>
            <person name="Wang Q."/>
            <person name="Zhang B."/>
            <person name="Ji P."/>
            <person name="Sakyi L.B."/>
            <person name="Cui X."/>
            <person name="Yuan T."/>
            <person name="Jiang B."/>
            <person name="Yang W."/>
            <person name="Lam T.T.-Y."/>
            <person name="Chang Q."/>
            <person name="Ding S."/>
            <person name="Wang X."/>
            <person name="Zhu J."/>
            <person name="Ruan X."/>
            <person name="Zhao L."/>
            <person name="Wei J."/>
            <person name="Que T."/>
            <person name="Du C."/>
            <person name="Cheng J."/>
            <person name="Dai P."/>
            <person name="Han X."/>
            <person name="Huang E."/>
            <person name="Gao Y."/>
            <person name="Liu J."/>
            <person name="Shao H."/>
            <person name="Ye R."/>
            <person name="Li L."/>
            <person name="Wei W."/>
            <person name="Wang X."/>
            <person name="Wang C."/>
            <person name="Yang T."/>
            <person name="Huo Q."/>
            <person name="Li W."/>
            <person name="Guo W."/>
            <person name="Chen H."/>
            <person name="Zhou L."/>
            <person name="Ni X."/>
            <person name="Tian J."/>
            <person name="Zhou Y."/>
            <person name="Sheng Y."/>
            <person name="Liu T."/>
            <person name="Pan Y."/>
            <person name="Xia L."/>
            <person name="Li J."/>
            <person name="Zhao F."/>
            <person name="Cao W."/>
        </authorList>
    </citation>
    <scope>NUCLEOTIDE SEQUENCE</scope>
    <source>
        <strain evidence="1">Hyas-2018</strain>
    </source>
</reference>
<evidence type="ECO:0000313" key="2">
    <source>
        <dbReference type="Proteomes" id="UP000821845"/>
    </source>
</evidence>
<protein>
    <submittedName>
        <fullName evidence="1">Uncharacterized protein</fullName>
    </submittedName>
</protein>
<dbReference type="Proteomes" id="UP000821845">
    <property type="component" value="Chromosome 3"/>
</dbReference>
<gene>
    <name evidence="1" type="ORF">HPB50_015228</name>
</gene>
<organism evidence="1 2">
    <name type="scientific">Hyalomma asiaticum</name>
    <name type="common">Tick</name>
    <dbReference type="NCBI Taxonomy" id="266040"/>
    <lineage>
        <taxon>Eukaryota</taxon>
        <taxon>Metazoa</taxon>
        <taxon>Ecdysozoa</taxon>
        <taxon>Arthropoda</taxon>
        <taxon>Chelicerata</taxon>
        <taxon>Arachnida</taxon>
        <taxon>Acari</taxon>
        <taxon>Parasitiformes</taxon>
        <taxon>Ixodida</taxon>
        <taxon>Ixodoidea</taxon>
        <taxon>Ixodidae</taxon>
        <taxon>Hyalomminae</taxon>
        <taxon>Hyalomma</taxon>
    </lineage>
</organism>
<keyword evidence="2" id="KW-1185">Reference proteome</keyword>
<comment type="caution">
    <text evidence="1">The sequence shown here is derived from an EMBL/GenBank/DDBJ whole genome shotgun (WGS) entry which is preliminary data.</text>
</comment>
<name>A0ACB7SN52_HYAAI</name>
<sequence length="292" mass="31687">MTFTRPETVSALIQAKCRPEYRNLPSGVVHTACKGPNPRCSLDRRLTGLSEQVKQQALQVHNHYRSQVAKGQLQHYPSATNMYELEWDDEMAAVAQAFAEQCDYSDHDRPEARTTSRFQSVGQSYGWAIDARRQTDTEGKTWVDGGMGRNTLHRLRIQQLPARQWTRENLRVQLCSGRDGTSEPTGAPRPNSQAQPGGLKPEGSAGAVGTVRGPRVGRVGDASDDGDLDVGFTVLAAIAMFIAFLFGVCVGASVVTLCRPKKPSPRGGAAYGDPNATTMGMSTMDTMNSTIG</sequence>
<evidence type="ECO:0000313" key="1">
    <source>
        <dbReference type="EMBL" id="KAH6936298.1"/>
    </source>
</evidence>
<dbReference type="EMBL" id="CM023483">
    <property type="protein sequence ID" value="KAH6936298.1"/>
    <property type="molecule type" value="Genomic_DNA"/>
</dbReference>
<proteinExistence type="predicted"/>
<accession>A0ACB7SN52</accession>